<evidence type="ECO:0000313" key="2">
    <source>
        <dbReference type="EMBL" id="KAJ8461438.1"/>
    </source>
</evidence>
<proteinExistence type="predicted"/>
<dbReference type="InterPro" id="IPR044819">
    <property type="entry name" value="OBL-like"/>
</dbReference>
<comment type="caution">
    <text evidence="2">The sequence shown here is derived from an EMBL/GenBank/DDBJ whole genome shotgun (WGS) entry which is preliminary data.</text>
</comment>
<keyword evidence="3" id="KW-1185">Reference proteome</keyword>
<dbReference type="InterPro" id="IPR029058">
    <property type="entry name" value="AB_hydrolase_fold"/>
</dbReference>
<dbReference type="EMBL" id="JAQQAF010000009">
    <property type="protein sequence ID" value="KAJ8461438.1"/>
    <property type="molecule type" value="Genomic_DNA"/>
</dbReference>
<evidence type="ECO:0000313" key="3">
    <source>
        <dbReference type="Proteomes" id="UP001222027"/>
    </source>
</evidence>
<dbReference type="AlphaFoldDB" id="A0AAV8PWU8"/>
<dbReference type="GO" id="GO:0004806">
    <property type="term" value="F:triacylglycerol lipase activity"/>
    <property type="evidence" value="ECO:0007669"/>
    <property type="project" value="InterPro"/>
</dbReference>
<feature type="domain" description="Fungal lipase-type" evidence="1">
    <location>
        <begin position="202"/>
        <end position="362"/>
    </location>
</feature>
<gene>
    <name evidence="2" type="ORF">OPV22_034364</name>
</gene>
<protein>
    <recommendedName>
        <fullName evidence="1">Fungal lipase-type domain-containing protein</fullName>
    </recommendedName>
</protein>
<dbReference type="CDD" id="cd00519">
    <property type="entry name" value="Lipase_3"/>
    <property type="match status" value="1"/>
</dbReference>
<reference evidence="2 3" key="1">
    <citation type="submission" date="2022-12" db="EMBL/GenBank/DDBJ databases">
        <title>Chromosome-scale assembly of the Ensete ventricosum genome.</title>
        <authorList>
            <person name="Dussert Y."/>
            <person name="Stocks J."/>
            <person name="Wendawek A."/>
            <person name="Woldeyes F."/>
            <person name="Nichols R.A."/>
            <person name="Borrell J.S."/>
        </authorList>
    </citation>
    <scope>NUCLEOTIDE SEQUENCE [LARGE SCALE GENOMIC DNA]</scope>
    <source>
        <strain evidence="3">cv. Maze</strain>
        <tissue evidence="2">Seeds</tissue>
    </source>
</reference>
<dbReference type="PANTHER" id="PTHR46086:SF4">
    <property type="entry name" value="ALPHA_BETA-HYDROLASES SUPERFAMILY PROTEIN"/>
    <property type="match status" value="1"/>
</dbReference>
<dbReference type="SUPFAM" id="SSF53474">
    <property type="entry name" value="alpha/beta-Hydrolases"/>
    <property type="match status" value="1"/>
</dbReference>
<dbReference type="InterPro" id="IPR002921">
    <property type="entry name" value="Fungal_lipase-type"/>
</dbReference>
<sequence>MASEGDGFSDYMVLRPDKAGVSDLLRLLYSSKVAENESVDCPVDTQIGEWRRRWAIFISLLLQKTLLLWRTPLAWLGSALEFWLNLLMDNHGFVSLLCNLFTGKVAYPQKESSAYRSCVGLMDTREELDAKIQPSDGKYHAALSIMASKLAYENESCIQNIVSNHWNMEFLGFYDGWNDYQERHSSEAFVFNDKSADTELIVVAFRGTEPFDAVQWCTDFDFSWYEIPNVGKVHGGFMKALGLQKKHGFPKDLPQSSEKRPSYAYYDLREKLREVLRRKEKAKFLVTGHSLGGALAILFPSILALHGEEWLLSRLEGVYTFGQPRVGDLKFGEFVEQHLDKPKKRYFRYVYCNDIVPRVPYDDSALLFKHFGTCIYFNSLYKGKVVKEEPNKNYFSLWTVVPKYMNSGWEFIRGFLIGYVKGQDYKEGWFMRSMRLVALVAPGLTPHTPQDYVNCTRLGASPSSNKLE</sequence>
<organism evidence="2 3">
    <name type="scientific">Ensete ventricosum</name>
    <name type="common">Abyssinian banana</name>
    <name type="synonym">Musa ensete</name>
    <dbReference type="NCBI Taxonomy" id="4639"/>
    <lineage>
        <taxon>Eukaryota</taxon>
        <taxon>Viridiplantae</taxon>
        <taxon>Streptophyta</taxon>
        <taxon>Embryophyta</taxon>
        <taxon>Tracheophyta</taxon>
        <taxon>Spermatophyta</taxon>
        <taxon>Magnoliopsida</taxon>
        <taxon>Liliopsida</taxon>
        <taxon>Zingiberales</taxon>
        <taxon>Musaceae</taxon>
        <taxon>Ensete</taxon>
    </lineage>
</organism>
<dbReference type="Pfam" id="PF01764">
    <property type="entry name" value="Lipase_3"/>
    <property type="match status" value="1"/>
</dbReference>
<dbReference type="Gene3D" id="3.40.50.1820">
    <property type="entry name" value="alpha/beta hydrolase"/>
    <property type="match status" value="1"/>
</dbReference>
<evidence type="ECO:0000259" key="1">
    <source>
        <dbReference type="Pfam" id="PF01764"/>
    </source>
</evidence>
<dbReference type="GO" id="GO:0006629">
    <property type="term" value="P:lipid metabolic process"/>
    <property type="evidence" value="ECO:0007669"/>
    <property type="project" value="InterPro"/>
</dbReference>
<dbReference type="Proteomes" id="UP001222027">
    <property type="component" value="Unassembled WGS sequence"/>
</dbReference>
<dbReference type="PANTHER" id="PTHR46086">
    <property type="entry name" value="ALPHA/BETA-HYDROLASES SUPERFAMILY PROTEIN"/>
    <property type="match status" value="1"/>
</dbReference>
<name>A0AAV8PWU8_ENSVE</name>
<accession>A0AAV8PWU8</accession>